<feature type="signal peptide" evidence="8">
    <location>
        <begin position="1"/>
        <end position="17"/>
    </location>
</feature>
<dbReference type="OrthoDB" id="15189at2759"/>
<feature type="active site" evidence="5">
    <location>
        <position position="128"/>
    </location>
</feature>
<feature type="active site" evidence="5">
    <location>
        <position position="307"/>
    </location>
</feature>
<evidence type="ECO:0000313" key="10">
    <source>
        <dbReference type="EMBL" id="KAH8100352.1"/>
    </source>
</evidence>
<dbReference type="InterPro" id="IPR001461">
    <property type="entry name" value="Aspartic_peptidase_A1"/>
</dbReference>
<evidence type="ECO:0000256" key="8">
    <source>
        <dbReference type="SAM" id="SignalP"/>
    </source>
</evidence>
<organism evidence="10 11">
    <name type="scientific">Cristinia sonorae</name>
    <dbReference type="NCBI Taxonomy" id="1940300"/>
    <lineage>
        <taxon>Eukaryota</taxon>
        <taxon>Fungi</taxon>
        <taxon>Dikarya</taxon>
        <taxon>Basidiomycota</taxon>
        <taxon>Agaricomycotina</taxon>
        <taxon>Agaricomycetes</taxon>
        <taxon>Agaricomycetidae</taxon>
        <taxon>Agaricales</taxon>
        <taxon>Pleurotineae</taxon>
        <taxon>Stephanosporaceae</taxon>
        <taxon>Cristinia</taxon>
    </lineage>
</organism>
<dbReference type="InterPro" id="IPR021109">
    <property type="entry name" value="Peptidase_aspartic_dom_sf"/>
</dbReference>
<dbReference type="FunFam" id="2.40.70.10:FF:000115">
    <property type="entry name" value="Lysosomal aspartic protease"/>
    <property type="match status" value="1"/>
</dbReference>
<dbReference type="PANTHER" id="PTHR47966">
    <property type="entry name" value="BETA-SITE APP-CLEAVING ENZYME, ISOFORM A-RELATED"/>
    <property type="match status" value="1"/>
</dbReference>
<keyword evidence="4" id="KW-0378">Hydrolase</keyword>
<feature type="coiled-coil region" evidence="7">
    <location>
        <begin position="46"/>
        <end position="73"/>
    </location>
</feature>
<evidence type="ECO:0000256" key="3">
    <source>
        <dbReference type="ARBA" id="ARBA00022750"/>
    </source>
</evidence>
<dbReference type="PROSITE" id="PS51767">
    <property type="entry name" value="PEPTIDASE_A1"/>
    <property type="match status" value="1"/>
</dbReference>
<dbReference type="EMBL" id="JAEVFJ010000016">
    <property type="protein sequence ID" value="KAH8100352.1"/>
    <property type="molecule type" value="Genomic_DNA"/>
</dbReference>
<evidence type="ECO:0000256" key="2">
    <source>
        <dbReference type="ARBA" id="ARBA00022670"/>
    </source>
</evidence>
<dbReference type="AlphaFoldDB" id="A0A8K0UN02"/>
<dbReference type="PRINTS" id="PR00792">
    <property type="entry name" value="PEPSIN"/>
</dbReference>
<evidence type="ECO:0000256" key="5">
    <source>
        <dbReference type="PIRSR" id="PIRSR601461-1"/>
    </source>
</evidence>
<evidence type="ECO:0000256" key="1">
    <source>
        <dbReference type="ARBA" id="ARBA00007447"/>
    </source>
</evidence>
<dbReference type="CDD" id="cd05471">
    <property type="entry name" value="pepsin_like"/>
    <property type="match status" value="1"/>
</dbReference>
<comment type="caution">
    <text evidence="10">The sequence shown here is derived from an EMBL/GenBank/DDBJ whole genome shotgun (WGS) entry which is preliminary data.</text>
</comment>
<evidence type="ECO:0000256" key="7">
    <source>
        <dbReference type="SAM" id="Coils"/>
    </source>
</evidence>
<keyword evidence="8" id="KW-0732">Signal</keyword>
<evidence type="ECO:0000259" key="9">
    <source>
        <dbReference type="PROSITE" id="PS51767"/>
    </source>
</evidence>
<dbReference type="InterPro" id="IPR033121">
    <property type="entry name" value="PEPTIDASE_A1"/>
</dbReference>
<dbReference type="SUPFAM" id="SSF50630">
    <property type="entry name" value="Acid proteases"/>
    <property type="match status" value="1"/>
</dbReference>
<feature type="disulfide bond" evidence="6">
    <location>
        <begin position="141"/>
        <end position="145"/>
    </location>
</feature>
<dbReference type="Proteomes" id="UP000813824">
    <property type="component" value="Unassembled WGS sequence"/>
</dbReference>
<feature type="domain" description="Peptidase A1" evidence="9">
    <location>
        <begin position="110"/>
        <end position="418"/>
    </location>
</feature>
<dbReference type="Gene3D" id="2.40.70.10">
    <property type="entry name" value="Acid Proteases"/>
    <property type="match status" value="2"/>
</dbReference>
<dbReference type="InterPro" id="IPR034164">
    <property type="entry name" value="Pepsin-like_dom"/>
</dbReference>
<proteinExistence type="inferred from homology"/>
<dbReference type="GO" id="GO:0004190">
    <property type="term" value="F:aspartic-type endopeptidase activity"/>
    <property type="evidence" value="ECO:0007669"/>
    <property type="project" value="UniProtKB-KW"/>
</dbReference>
<protein>
    <submittedName>
        <fullName evidence="10">Acid protease</fullName>
    </submittedName>
</protein>
<dbReference type="PANTHER" id="PTHR47966:SF51">
    <property type="entry name" value="BETA-SITE APP-CLEAVING ENZYME, ISOFORM A-RELATED"/>
    <property type="match status" value="1"/>
</dbReference>
<dbReference type="GO" id="GO:0006508">
    <property type="term" value="P:proteolysis"/>
    <property type="evidence" value="ECO:0007669"/>
    <property type="project" value="UniProtKB-KW"/>
</dbReference>
<name>A0A8K0UN02_9AGAR</name>
<keyword evidence="3" id="KW-0064">Aspartyl protease</keyword>
<sequence>MLTIAFVFLTMQLAVTASPSPVDRRSSEEGIRIGLTKRQDLVNHGLADIQALVQSLLNTRSKYENTIEAYRRNTGKEPPISLGGLPMIDNVHPKRATGADPLINDGDVLWHGTISVGTPPVDYTVDFDTGSSDLFLPGPDCTDNCQGHKVYKPASSSTSTNRKKTFKLSYGDGSTVSGQQYLDTVTVGNLTATSQAVGAASTYSDGLNSADYPPDGLLGMGYQSISQYNSPPFIQTLIGQKKLTQPVFGFKLADSGSELFMGGVNTKLYTGNFTYAPVTTQAYWQVNMDSVMVNNASMIKTLSTIIDTGTTLIVGDADNVKTLFSKIPGSKDASTTVGPGFYTVPCKSVPTVKFSFGGKAYAISPDVLNLGRVKAKSPDCVAGIVSGGSDQSFWIIGDVFLRNVYTSFDLGKNRVGFATLK</sequence>
<keyword evidence="2 10" id="KW-0645">Protease</keyword>
<evidence type="ECO:0000256" key="6">
    <source>
        <dbReference type="PIRSR" id="PIRSR601461-2"/>
    </source>
</evidence>
<comment type="similarity">
    <text evidence="1">Belongs to the peptidase A1 family.</text>
</comment>
<keyword evidence="11" id="KW-1185">Reference proteome</keyword>
<evidence type="ECO:0000313" key="11">
    <source>
        <dbReference type="Proteomes" id="UP000813824"/>
    </source>
</evidence>
<evidence type="ECO:0000256" key="4">
    <source>
        <dbReference type="ARBA" id="ARBA00022801"/>
    </source>
</evidence>
<keyword evidence="6" id="KW-1015">Disulfide bond</keyword>
<keyword evidence="7" id="KW-0175">Coiled coil</keyword>
<feature type="chain" id="PRO_5035425466" evidence="8">
    <location>
        <begin position="18"/>
        <end position="421"/>
    </location>
</feature>
<gene>
    <name evidence="10" type="ORF">BXZ70DRAFT_185622</name>
</gene>
<dbReference type="Pfam" id="PF00026">
    <property type="entry name" value="Asp"/>
    <property type="match status" value="1"/>
</dbReference>
<accession>A0A8K0UN02</accession>
<reference evidence="10" key="1">
    <citation type="journal article" date="2021" name="New Phytol.">
        <title>Evolutionary innovations through gain and loss of genes in the ectomycorrhizal Boletales.</title>
        <authorList>
            <person name="Wu G."/>
            <person name="Miyauchi S."/>
            <person name="Morin E."/>
            <person name="Kuo A."/>
            <person name="Drula E."/>
            <person name="Varga T."/>
            <person name="Kohler A."/>
            <person name="Feng B."/>
            <person name="Cao Y."/>
            <person name="Lipzen A."/>
            <person name="Daum C."/>
            <person name="Hundley H."/>
            <person name="Pangilinan J."/>
            <person name="Johnson J."/>
            <person name="Barry K."/>
            <person name="LaButti K."/>
            <person name="Ng V."/>
            <person name="Ahrendt S."/>
            <person name="Min B."/>
            <person name="Choi I.G."/>
            <person name="Park H."/>
            <person name="Plett J.M."/>
            <person name="Magnuson J."/>
            <person name="Spatafora J.W."/>
            <person name="Nagy L.G."/>
            <person name="Henrissat B."/>
            <person name="Grigoriev I.V."/>
            <person name="Yang Z.L."/>
            <person name="Xu J."/>
            <person name="Martin F.M."/>
        </authorList>
    </citation>
    <scope>NUCLEOTIDE SEQUENCE</scope>
    <source>
        <strain evidence="10">KKN 215</strain>
    </source>
</reference>